<feature type="domain" description="BACK" evidence="2">
    <location>
        <begin position="79"/>
        <end position="132"/>
    </location>
</feature>
<feature type="compositionally biased region" description="Low complexity" evidence="1">
    <location>
        <begin position="167"/>
        <end position="178"/>
    </location>
</feature>
<gene>
    <name evidence="3" type="ORF">Pmani_023942</name>
</gene>
<name>A0AAE1P8J6_9EUCA</name>
<evidence type="ECO:0000313" key="3">
    <source>
        <dbReference type="EMBL" id="KAK4304095.1"/>
    </source>
</evidence>
<dbReference type="InterPro" id="IPR011705">
    <property type="entry name" value="BACK"/>
</dbReference>
<organism evidence="3 4">
    <name type="scientific">Petrolisthes manimaculis</name>
    <dbReference type="NCBI Taxonomy" id="1843537"/>
    <lineage>
        <taxon>Eukaryota</taxon>
        <taxon>Metazoa</taxon>
        <taxon>Ecdysozoa</taxon>
        <taxon>Arthropoda</taxon>
        <taxon>Crustacea</taxon>
        <taxon>Multicrustacea</taxon>
        <taxon>Malacostraca</taxon>
        <taxon>Eumalacostraca</taxon>
        <taxon>Eucarida</taxon>
        <taxon>Decapoda</taxon>
        <taxon>Pleocyemata</taxon>
        <taxon>Anomura</taxon>
        <taxon>Galatheoidea</taxon>
        <taxon>Porcellanidae</taxon>
        <taxon>Petrolisthes</taxon>
    </lineage>
</organism>
<dbReference type="Proteomes" id="UP001292094">
    <property type="component" value="Unassembled WGS sequence"/>
</dbReference>
<evidence type="ECO:0000259" key="2">
    <source>
        <dbReference type="Pfam" id="PF07707"/>
    </source>
</evidence>
<dbReference type="EMBL" id="JAWZYT010002480">
    <property type="protein sequence ID" value="KAK4304095.1"/>
    <property type="molecule type" value="Genomic_DNA"/>
</dbReference>
<comment type="caution">
    <text evidence="3">The sequence shown here is derived from an EMBL/GenBank/DDBJ whole genome shotgun (WGS) entry which is preliminary data.</text>
</comment>
<dbReference type="Pfam" id="PF07707">
    <property type="entry name" value="BACK"/>
    <property type="match status" value="1"/>
</dbReference>
<reference evidence="3" key="1">
    <citation type="submission" date="2023-11" db="EMBL/GenBank/DDBJ databases">
        <title>Genome assemblies of two species of porcelain crab, Petrolisthes cinctipes and Petrolisthes manimaculis (Anomura: Porcellanidae).</title>
        <authorList>
            <person name="Angst P."/>
        </authorList>
    </citation>
    <scope>NUCLEOTIDE SEQUENCE</scope>
    <source>
        <strain evidence="3">PB745_02</strain>
        <tissue evidence="3">Gill</tissue>
    </source>
</reference>
<feature type="region of interest" description="Disordered" evidence="1">
    <location>
        <begin position="167"/>
        <end position="198"/>
    </location>
</feature>
<sequence>MTGDLPSAVRHLVAELYNVNEFAIERGGVQDSIHLYILAYKYQVYSIVSAMSKFLAEEVTPRTFPLVFTCGLGRSDCLLLHRCSQMLETRSHQVLTSIELKVLSPTHLHRLLRHPQLYVSSELQIFKAILAWGVGRLGAEDENSIGSPLQHTHHQASSLKLQASHCNSSISSSRGGPSLVPSGQTTNGQPVRGGRQATHQQTEWVYNYDPVLRRTVEEFLPYVKFQSLSVHDLVLHVFSSGVLTGGECGGVLQAREGIQTADLPIFLNVYQERRQPTMKYTVFVAPSNILDINLSYYYHEQISLNVLQNLRVSRCVSVVRISSTCITSLVEGSVKVWDSENKLVIIGIWSGCHCYFSNTMSSALQLNPEKNYTVTVTCREAWCATLQRPFTAVGNVTFGGETQCQGKVEIEYLIKHD</sequence>
<evidence type="ECO:0000313" key="4">
    <source>
        <dbReference type="Proteomes" id="UP001292094"/>
    </source>
</evidence>
<proteinExistence type="predicted"/>
<accession>A0AAE1P8J6</accession>
<dbReference type="Gene3D" id="1.25.40.420">
    <property type="match status" value="1"/>
</dbReference>
<evidence type="ECO:0000256" key="1">
    <source>
        <dbReference type="SAM" id="MobiDB-lite"/>
    </source>
</evidence>
<dbReference type="AlphaFoldDB" id="A0AAE1P8J6"/>
<protein>
    <recommendedName>
        <fullName evidence="2">BACK domain-containing protein</fullName>
    </recommendedName>
</protein>
<keyword evidence="4" id="KW-1185">Reference proteome</keyword>